<organism evidence="1 2">
    <name type="scientific">Nonomuraea pusilla</name>
    <dbReference type="NCBI Taxonomy" id="46177"/>
    <lineage>
        <taxon>Bacteria</taxon>
        <taxon>Bacillati</taxon>
        <taxon>Actinomycetota</taxon>
        <taxon>Actinomycetes</taxon>
        <taxon>Streptosporangiales</taxon>
        <taxon>Streptosporangiaceae</taxon>
        <taxon>Nonomuraea</taxon>
    </lineage>
</organism>
<reference evidence="1 2" key="1">
    <citation type="submission" date="2016-10" db="EMBL/GenBank/DDBJ databases">
        <authorList>
            <person name="de Groot N.N."/>
        </authorList>
    </citation>
    <scope>NUCLEOTIDE SEQUENCE [LARGE SCALE GENOMIC DNA]</scope>
    <source>
        <strain evidence="1 2">DSM 43357</strain>
    </source>
</reference>
<protein>
    <submittedName>
        <fullName evidence="1">Uncharacterized protein</fullName>
    </submittedName>
</protein>
<keyword evidence="2" id="KW-1185">Reference proteome</keyword>
<dbReference type="Proteomes" id="UP000198953">
    <property type="component" value="Unassembled WGS sequence"/>
</dbReference>
<dbReference type="AlphaFoldDB" id="A0A1H8JIS4"/>
<evidence type="ECO:0000313" key="2">
    <source>
        <dbReference type="Proteomes" id="UP000198953"/>
    </source>
</evidence>
<dbReference type="EMBL" id="FOBF01000038">
    <property type="protein sequence ID" value="SEN80630.1"/>
    <property type="molecule type" value="Genomic_DNA"/>
</dbReference>
<accession>A0A1H8JIS4</accession>
<name>A0A1H8JIS4_9ACTN</name>
<sequence>MRGEHTRRPAAIAGGRAEIEHFQRVGQLGRSGIRSWRTGRDEKGLRQRRFSAGHTGGVSPPCSSCSAPCWSTAQAAPWGGAAR</sequence>
<proteinExistence type="predicted"/>
<evidence type="ECO:0000313" key="1">
    <source>
        <dbReference type="EMBL" id="SEN80630.1"/>
    </source>
</evidence>
<gene>
    <name evidence="1" type="ORF">SAMN05660976_08361</name>
</gene>